<keyword evidence="3" id="KW-1185">Reference proteome</keyword>
<feature type="transmembrane region" description="Helical" evidence="1">
    <location>
        <begin position="43"/>
        <end position="65"/>
    </location>
</feature>
<gene>
    <name evidence="2" type="ORF">QBC34DRAFT_451760</name>
</gene>
<keyword evidence="1" id="KW-0812">Transmembrane</keyword>
<feature type="transmembrane region" description="Helical" evidence="1">
    <location>
        <begin position="77"/>
        <end position="101"/>
    </location>
</feature>
<feature type="transmembrane region" description="Helical" evidence="1">
    <location>
        <begin position="190"/>
        <end position="208"/>
    </location>
</feature>
<dbReference type="AlphaFoldDB" id="A0AAV9GBR6"/>
<sequence>MPFRPMPCRRTTWGTNVHMHVVQRNGRVEGWNSRPNSRGTMDIIWVCLTTTFFCTYAVLCVNCPARSERWWKTESRKLLWVAIGISGPEFILTAAAGQLALARDSVQSFRSAAYKNWTYRHAFFANMGALSLSHQTSNYIDFPAVTDEEVWDKSKQDTLTKAITCLQAGYLVLQCIGRAIQGLDVTTLELSTVAIVVCSIMTSICWLRKPNDVQHPIRVPLKKPMAEVLREAGPVAAHPYRQTPLDFVDDFTPSWALNIHRFMKLPVGRNSSIRPITRIGDSKLPAMTWIESSALCLATFAYASVHMMGWIFSFPTRLELLLWRISSLILVGTTVAFWIIESSAKVYRRRHLLGIKRKTSTSPEAAGTDNKAEPFVPEQPPLAWEFWGIFPLPIIYAAARGYILVEGFYGLRSTRPSAYQEIEWLAVIPHL</sequence>
<dbReference type="PANTHER" id="PTHR35043:SF8">
    <property type="entry name" value="DUF4220 DOMAIN-CONTAINING PROTEIN"/>
    <property type="match status" value="1"/>
</dbReference>
<proteinExistence type="predicted"/>
<feature type="transmembrane region" description="Helical" evidence="1">
    <location>
        <begin position="294"/>
        <end position="314"/>
    </location>
</feature>
<comment type="caution">
    <text evidence="2">The sequence shown here is derived from an EMBL/GenBank/DDBJ whole genome shotgun (WGS) entry which is preliminary data.</text>
</comment>
<dbReference type="PANTHER" id="PTHR35043">
    <property type="entry name" value="TRANSCRIPTION FACTOR DOMAIN-CONTAINING PROTEIN"/>
    <property type="match status" value="1"/>
</dbReference>
<feature type="transmembrane region" description="Helical" evidence="1">
    <location>
        <begin position="320"/>
        <end position="340"/>
    </location>
</feature>
<reference evidence="2" key="2">
    <citation type="submission" date="2023-05" db="EMBL/GenBank/DDBJ databases">
        <authorList>
            <consortium name="Lawrence Berkeley National Laboratory"/>
            <person name="Steindorff A."/>
            <person name="Hensen N."/>
            <person name="Bonometti L."/>
            <person name="Westerberg I."/>
            <person name="Brannstrom I.O."/>
            <person name="Guillou S."/>
            <person name="Cros-Aarteil S."/>
            <person name="Calhoun S."/>
            <person name="Haridas S."/>
            <person name="Kuo A."/>
            <person name="Mondo S."/>
            <person name="Pangilinan J."/>
            <person name="Riley R."/>
            <person name="Labutti K."/>
            <person name="Andreopoulos B."/>
            <person name="Lipzen A."/>
            <person name="Chen C."/>
            <person name="Yanf M."/>
            <person name="Daum C."/>
            <person name="Ng V."/>
            <person name="Clum A."/>
            <person name="Ohm R."/>
            <person name="Martin F."/>
            <person name="Silar P."/>
            <person name="Natvig D."/>
            <person name="Lalanne C."/>
            <person name="Gautier V."/>
            <person name="Ament-Velasquez S.L."/>
            <person name="Kruys A."/>
            <person name="Hutchinson M.I."/>
            <person name="Powell A.J."/>
            <person name="Barry K."/>
            <person name="Miller A.N."/>
            <person name="Grigoriev I.V."/>
            <person name="Debuchy R."/>
            <person name="Gladieux P."/>
            <person name="Thoren M.H."/>
            <person name="Johannesson H."/>
        </authorList>
    </citation>
    <scope>NUCLEOTIDE SEQUENCE</scope>
    <source>
        <strain evidence="2">PSN243</strain>
    </source>
</reference>
<dbReference type="EMBL" id="MU865973">
    <property type="protein sequence ID" value="KAK4444763.1"/>
    <property type="molecule type" value="Genomic_DNA"/>
</dbReference>
<evidence type="ECO:0000256" key="1">
    <source>
        <dbReference type="SAM" id="Phobius"/>
    </source>
</evidence>
<protein>
    <recommendedName>
        <fullName evidence="4">Wax synthase domain-containing protein</fullName>
    </recommendedName>
</protein>
<name>A0AAV9GBR6_9PEZI</name>
<reference evidence="2" key="1">
    <citation type="journal article" date="2023" name="Mol. Phylogenet. Evol.">
        <title>Genome-scale phylogeny and comparative genomics of the fungal order Sordariales.</title>
        <authorList>
            <person name="Hensen N."/>
            <person name="Bonometti L."/>
            <person name="Westerberg I."/>
            <person name="Brannstrom I.O."/>
            <person name="Guillou S."/>
            <person name="Cros-Aarteil S."/>
            <person name="Calhoun S."/>
            <person name="Haridas S."/>
            <person name="Kuo A."/>
            <person name="Mondo S."/>
            <person name="Pangilinan J."/>
            <person name="Riley R."/>
            <person name="LaButti K."/>
            <person name="Andreopoulos B."/>
            <person name="Lipzen A."/>
            <person name="Chen C."/>
            <person name="Yan M."/>
            <person name="Daum C."/>
            <person name="Ng V."/>
            <person name="Clum A."/>
            <person name="Steindorff A."/>
            <person name="Ohm R.A."/>
            <person name="Martin F."/>
            <person name="Silar P."/>
            <person name="Natvig D.O."/>
            <person name="Lalanne C."/>
            <person name="Gautier V."/>
            <person name="Ament-Velasquez S.L."/>
            <person name="Kruys A."/>
            <person name="Hutchinson M.I."/>
            <person name="Powell A.J."/>
            <person name="Barry K."/>
            <person name="Miller A.N."/>
            <person name="Grigoriev I.V."/>
            <person name="Debuchy R."/>
            <person name="Gladieux P."/>
            <person name="Hiltunen Thoren M."/>
            <person name="Johannesson H."/>
        </authorList>
    </citation>
    <scope>NUCLEOTIDE SEQUENCE</scope>
    <source>
        <strain evidence="2">PSN243</strain>
    </source>
</reference>
<accession>A0AAV9GBR6</accession>
<organism evidence="2 3">
    <name type="scientific">Podospora aff. communis PSN243</name>
    <dbReference type="NCBI Taxonomy" id="3040156"/>
    <lineage>
        <taxon>Eukaryota</taxon>
        <taxon>Fungi</taxon>
        <taxon>Dikarya</taxon>
        <taxon>Ascomycota</taxon>
        <taxon>Pezizomycotina</taxon>
        <taxon>Sordariomycetes</taxon>
        <taxon>Sordariomycetidae</taxon>
        <taxon>Sordariales</taxon>
        <taxon>Podosporaceae</taxon>
        <taxon>Podospora</taxon>
    </lineage>
</organism>
<evidence type="ECO:0008006" key="4">
    <source>
        <dbReference type="Google" id="ProtNLM"/>
    </source>
</evidence>
<keyword evidence="1" id="KW-1133">Transmembrane helix</keyword>
<evidence type="ECO:0000313" key="2">
    <source>
        <dbReference type="EMBL" id="KAK4444763.1"/>
    </source>
</evidence>
<keyword evidence="1" id="KW-0472">Membrane</keyword>
<evidence type="ECO:0000313" key="3">
    <source>
        <dbReference type="Proteomes" id="UP001321760"/>
    </source>
</evidence>
<dbReference type="Proteomes" id="UP001321760">
    <property type="component" value="Unassembled WGS sequence"/>
</dbReference>